<dbReference type="GO" id="GO:0016829">
    <property type="term" value="F:lyase activity"/>
    <property type="evidence" value="ECO:0007669"/>
    <property type="project" value="InterPro"/>
</dbReference>
<comment type="caution">
    <text evidence="1">The sequence shown here is derived from an EMBL/GenBank/DDBJ whole genome shotgun (WGS) entry which is preliminary data.</text>
</comment>
<dbReference type="AlphaFoldDB" id="X1D4D5"/>
<sequence>MEITKKLVKFCSALKYGDLPFDVVDRVKYYALDFLGVIARGSQEESSKTMYRFVRELGIANEG</sequence>
<accession>X1D4D5</accession>
<dbReference type="SUPFAM" id="SSF103378">
    <property type="entry name" value="2-methylcitrate dehydratase PrpD"/>
    <property type="match status" value="1"/>
</dbReference>
<protein>
    <submittedName>
        <fullName evidence="1">Uncharacterized protein</fullName>
    </submittedName>
</protein>
<proteinExistence type="predicted"/>
<evidence type="ECO:0000313" key="1">
    <source>
        <dbReference type="EMBL" id="GAH15606.1"/>
    </source>
</evidence>
<dbReference type="InterPro" id="IPR036148">
    <property type="entry name" value="MmgE/PrpD_sf"/>
</dbReference>
<dbReference type="InterPro" id="IPR042183">
    <property type="entry name" value="MmgE/PrpD_sf_1"/>
</dbReference>
<feature type="non-terminal residue" evidence="1">
    <location>
        <position position="63"/>
    </location>
</feature>
<dbReference type="Gene3D" id="1.10.4100.10">
    <property type="entry name" value="2-methylcitrate dehydratase PrpD"/>
    <property type="match status" value="1"/>
</dbReference>
<dbReference type="EMBL" id="BART01031554">
    <property type="protein sequence ID" value="GAH15606.1"/>
    <property type="molecule type" value="Genomic_DNA"/>
</dbReference>
<reference evidence="1" key="1">
    <citation type="journal article" date="2014" name="Front. Microbiol.">
        <title>High frequency of phylogenetically diverse reductive dehalogenase-homologous genes in deep subseafloor sedimentary metagenomes.</title>
        <authorList>
            <person name="Kawai M."/>
            <person name="Futagami T."/>
            <person name="Toyoda A."/>
            <person name="Takaki Y."/>
            <person name="Nishi S."/>
            <person name="Hori S."/>
            <person name="Arai W."/>
            <person name="Tsubouchi T."/>
            <person name="Morono Y."/>
            <person name="Uchiyama I."/>
            <person name="Ito T."/>
            <person name="Fujiyama A."/>
            <person name="Inagaki F."/>
            <person name="Takami H."/>
        </authorList>
    </citation>
    <scope>NUCLEOTIDE SEQUENCE</scope>
    <source>
        <strain evidence="1">Expedition CK06-06</strain>
    </source>
</reference>
<organism evidence="1">
    <name type="scientific">marine sediment metagenome</name>
    <dbReference type="NCBI Taxonomy" id="412755"/>
    <lineage>
        <taxon>unclassified sequences</taxon>
        <taxon>metagenomes</taxon>
        <taxon>ecological metagenomes</taxon>
    </lineage>
</organism>
<name>X1D4D5_9ZZZZ</name>
<gene>
    <name evidence="1" type="ORF">S01H4_54787</name>
</gene>